<dbReference type="AlphaFoldDB" id="W2LKF4"/>
<name>W2LKF4_PHYNI</name>
<accession>W2LKF4</accession>
<organism evidence="1">
    <name type="scientific">Phytophthora nicotianae</name>
    <name type="common">Potato buckeye rot agent</name>
    <name type="synonym">Phytophthora parasitica</name>
    <dbReference type="NCBI Taxonomy" id="4792"/>
    <lineage>
        <taxon>Eukaryota</taxon>
        <taxon>Sar</taxon>
        <taxon>Stramenopiles</taxon>
        <taxon>Oomycota</taxon>
        <taxon>Peronosporomycetes</taxon>
        <taxon>Peronosporales</taxon>
        <taxon>Peronosporaceae</taxon>
        <taxon>Phytophthora</taxon>
    </lineage>
</organism>
<protein>
    <submittedName>
        <fullName evidence="1">Uncharacterized protein</fullName>
    </submittedName>
</protein>
<dbReference type="EMBL" id="KI678610">
    <property type="protein sequence ID" value="ETL97958.1"/>
    <property type="molecule type" value="Genomic_DNA"/>
</dbReference>
<evidence type="ECO:0000313" key="1">
    <source>
        <dbReference type="EMBL" id="ETL97958.1"/>
    </source>
</evidence>
<sequence length="67" mass="7138">TLSSLRSHRARGTTLRTTTFRALVVACPGTGLGGKGSAGPIVSARSLLAVPSPLQRKSERRFPRIHE</sequence>
<dbReference type="Proteomes" id="UP000054423">
    <property type="component" value="Unassembled WGS sequence"/>
</dbReference>
<feature type="non-terminal residue" evidence="1">
    <location>
        <position position="1"/>
    </location>
</feature>
<proteinExistence type="predicted"/>
<gene>
    <name evidence="1" type="ORF">L917_04851</name>
</gene>
<reference evidence="1" key="1">
    <citation type="submission" date="2013-11" db="EMBL/GenBank/DDBJ databases">
        <title>The Genome Sequence of Phytophthora parasitica CHvinca01.</title>
        <authorList>
            <consortium name="The Broad Institute Genomics Platform"/>
            <person name="Russ C."/>
            <person name="Tyler B."/>
            <person name="Panabieres F."/>
            <person name="Shan W."/>
            <person name="Tripathy S."/>
            <person name="Grunwald N."/>
            <person name="Machado M."/>
            <person name="Johnson C.S."/>
            <person name="Arredondo F."/>
            <person name="Hong C."/>
            <person name="Coffey M."/>
            <person name="Young S.K."/>
            <person name="Zeng Q."/>
            <person name="Gargeya S."/>
            <person name="Fitzgerald M."/>
            <person name="Abouelleil A."/>
            <person name="Alvarado L."/>
            <person name="Chapman S.B."/>
            <person name="Gainer-Dewar J."/>
            <person name="Goldberg J."/>
            <person name="Griggs A."/>
            <person name="Gujja S."/>
            <person name="Hansen M."/>
            <person name="Howarth C."/>
            <person name="Imamovic A."/>
            <person name="Ireland A."/>
            <person name="Larimer J."/>
            <person name="McCowan C."/>
            <person name="Murphy C."/>
            <person name="Pearson M."/>
            <person name="Poon T.W."/>
            <person name="Priest M."/>
            <person name="Roberts A."/>
            <person name="Saif S."/>
            <person name="Shea T."/>
            <person name="Sykes S."/>
            <person name="Wortman J."/>
            <person name="Nusbaum C."/>
            <person name="Birren B."/>
        </authorList>
    </citation>
    <scope>NUCLEOTIDE SEQUENCE [LARGE SCALE GENOMIC DNA]</scope>
    <source>
        <strain evidence="1">CHvinca01</strain>
    </source>
</reference>